<evidence type="ECO:0000313" key="7">
    <source>
        <dbReference type="EMBL" id="MFC4199778.1"/>
    </source>
</evidence>
<gene>
    <name evidence="7" type="ORF">ACFOY1_02325</name>
</gene>
<dbReference type="Pfam" id="PF00266">
    <property type="entry name" value="Aminotran_5"/>
    <property type="match status" value="1"/>
</dbReference>
<keyword evidence="3" id="KW-0808">Transferase</keyword>
<keyword evidence="8" id="KW-1185">Reference proteome</keyword>
<dbReference type="InterPro" id="IPR010970">
    <property type="entry name" value="Cys_dSase_SufS"/>
</dbReference>
<name>A0ABV8NUT8_9BURK</name>
<keyword evidence="4" id="KW-0663">Pyridoxal phosphate</keyword>
<dbReference type="PANTHER" id="PTHR43586:SF8">
    <property type="entry name" value="CYSTEINE DESULFURASE 1, CHLOROPLASTIC"/>
    <property type="match status" value="1"/>
</dbReference>
<protein>
    <submittedName>
        <fullName evidence="7">Aminotransferase class V-fold PLP-dependent enzyme</fullName>
    </submittedName>
</protein>
<dbReference type="PROSITE" id="PS00595">
    <property type="entry name" value="AA_TRANSFER_CLASS_5"/>
    <property type="match status" value="1"/>
</dbReference>
<evidence type="ECO:0000256" key="1">
    <source>
        <dbReference type="ARBA" id="ARBA00001933"/>
    </source>
</evidence>
<dbReference type="PANTHER" id="PTHR43586">
    <property type="entry name" value="CYSTEINE DESULFURASE"/>
    <property type="match status" value="1"/>
</dbReference>
<dbReference type="Proteomes" id="UP001595848">
    <property type="component" value="Unassembled WGS sequence"/>
</dbReference>
<keyword evidence="7" id="KW-0032">Aminotransferase</keyword>
<comment type="cofactor">
    <cofactor evidence="1">
        <name>pyridoxal 5'-phosphate</name>
        <dbReference type="ChEBI" id="CHEBI:597326"/>
    </cofactor>
</comment>
<evidence type="ECO:0000256" key="2">
    <source>
        <dbReference type="ARBA" id="ARBA00010447"/>
    </source>
</evidence>
<organism evidence="7 8">
    <name type="scientific">Candidimonas humi</name>
    <dbReference type="NCBI Taxonomy" id="683355"/>
    <lineage>
        <taxon>Bacteria</taxon>
        <taxon>Pseudomonadati</taxon>
        <taxon>Pseudomonadota</taxon>
        <taxon>Betaproteobacteria</taxon>
        <taxon>Burkholderiales</taxon>
        <taxon>Alcaligenaceae</taxon>
        <taxon>Candidimonas</taxon>
    </lineage>
</organism>
<dbReference type="EMBL" id="JBHSBV010000001">
    <property type="protein sequence ID" value="MFC4199778.1"/>
    <property type="molecule type" value="Genomic_DNA"/>
</dbReference>
<dbReference type="NCBIfam" id="TIGR01979">
    <property type="entry name" value="sufS"/>
    <property type="match status" value="1"/>
</dbReference>
<evidence type="ECO:0000256" key="5">
    <source>
        <dbReference type="ARBA" id="ARBA00050776"/>
    </source>
</evidence>
<comment type="caution">
    <text evidence="7">The sequence shown here is derived from an EMBL/GenBank/DDBJ whole genome shotgun (WGS) entry which is preliminary data.</text>
</comment>
<dbReference type="CDD" id="cd06453">
    <property type="entry name" value="SufS_like"/>
    <property type="match status" value="1"/>
</dbReference>
<feature type="domain" description="Aminotransferase class V" evidence="6">
    <location>
        <begin position="45"/>
        <end position="414"/>
    </location>
</feature>
<evidence type="ECO:0000313" key="8">
    <source>
        <dbReference type="Proteomes" id="UP001595848"/>
    </source>
</evidence>
<dbReference type="GO" id="GO:0008483">
    <property type="term" value="F:transaminase activity"/>
    <property type="evidence" value="ECO:0007669"/>
    <property type="project" value="UniProtKB-KW"/>
</dbReference>
<evidence type="ECO:0000256" key="3">
    <source>
        <dbReference type="ARBA" id="ARBA00022679"/>
    </source>
</evidence>
<dbReference type="InterPro" id="IPR000192">
    <property type="entry name" value="Aminotrans_V_dom"/>
</dbReference>
<comment type="catalytic activity">
    <reaction evidence="5">
        <text>(sulfur carrier)-H + L-cysteine = (sulfur carrier)-SH + L-alanine</text>
        <dbReference type="Rhea" id="RHEA:43892"/>
        <dbReference type="Rhea" id="RHEA-COMP:14737"/>
        <dbReference type="Rhea" id="RHEA-COMP:14739"/>
        <dbReference type="ChEBI" id="CHEBI:29917"/>
        <dbReference type="ChEBI" id="CHEBI:35235"/>
        <dbReference type="ChEBI" id="CHEBI:57972"/>
        <dbReference type="ChEBI" id="CHEBI:64428"/>
        <dbReference type="EC" id="2.8.1.7"/>
    </reaction>
</comment>
<evidence type="ECO:0000256" key="4">
    <source>
        <dbReference type="ARBA" id="ARBA00022898"/>
    </source>
</evidence>
<sequence>MNVQVQLQNKLAASAAGAPGLVDQGLQWAADFPILDRPIRGRRLVYLDNGATTQKPRTVIDAESRYYLEDNANIHRGVHWLSQHATDLYEAGRERVRGLLNAARSDEIVFTRGTTEAINLVAQSWGPANLQAGDEILLTAMEHHSNIVPWQMLAARTGAVIKVVPISDSGELDMDAFHSLLGARTRLVASAHVSNALGTINPVDEIVRAAHAAGALVLLDGAQAVAHQAVDVQALGCDFYAFSGHKLYGPTGIGALYGRHELLQAMPPWQGGGDMIRTVAFEGSTYADVPQRFEAGTPNIAGVVGLDAAIAYVQHVGLDAIEAHEQELLAYGTEALSDIKGLRLIGTARHKAAILSFVVEGIHPHDLGTILDMEGVAIRAGHHCAMPLMTRYGIPGTARASLALYNRPADIDALAAAVRKAIDLFNGGSKA</sequence>
<reference evidence="8" key="1">
    <citation type="journal article" date="2019" name="Int. J. Syst. Evol. Microbiol.">
        <title>The Global Catalogue of Microorganisms (GCM) 10K type strain sequencing project: providing services to taxonomists for standard genome sequencing and annotation.</title>
        <authorList>
            <consortium name="The Broad Institute Genomics Platform"/>
            <consortium name="The Broad Institute Genome Sequencing Center for Infectious Disease"/>
            <person name="Wu L."/>
            <person name="Ma J."/>
        </authorList>
    </citation>
    <scope>NUCLEOTIDE SEQUENCE [LARGE SCALE GENOMIC DNA]</scope>
    <source>
        <strain evidence="8">LMG 24813</strain>
    </source>
</reference>
<dbReference type="RefSeq" id="WP_217962552.1">
    <property type="nucleotide sequence ID" value="NZ_JAHTBN010000001.1"/>
</dbReference>
<proteinExistence type="inferred from homology"/>
<evidence type="ECO:0000259" key="6">
    <source>
        <dbReference type="Pfam" id="PF00266"/>
    </source>
</evidence>
<accession>A0ABV8NUT8</accession>
<dbReference type="InterPro" id="IPR020578">
    <property type="entry name" value="Aminotrans_V_PyrdxlP_BS"/>
</dbReference>
<comment type="similarity">
    <text evidence="2">Belongs to the class-V pyridoxal-phosphate-dependent aminotransferase family. Csd subfamily.</text>
</comment>